<dbReference type="NCBIfam" id="NF033103">
    <property type="entry name" value="bla_class_A"/>
    <property type="match status" value="1"/>
</dbReference>
<organism evidence="7 8">
    <name type="scientific">Mesorhizobium retamae</name>
    <dbReference type="NCBI Taxonomy" id="2912854"/>
    <lineage>
        <taxon>Bacteria</taxon>
        <taxon>Pseudomonadati</taxon>
        <taxon>Pseudomonadota</taxon>
        <taxon>Alphaproteobacteria</taxon>
        <taxon>Hyphomicrobiales</taxon>
        <taxon>Phyllobacteriaceae</taxon>
        <taxon>Mesorhizobium</taxon>
    </lineage>
</organism>
<reference evidence="7 8" key="1">
    <citation type="submission" date="2022-02" db="EMBL/GenBank/DDBJ databases">
        <title>Draft genome sequence of Mezorhizobium retamae strain IRAMC:0171 isolated from Retama raetam nodules.</title>
        <authorList>
            <person name="Bengaied R."/>
            <person name="Sbissi I."/>
            <person name="Huber K."/>
            <person name="Ghodbane F."/>
            <person name="Nouioui I."/>
            <person name="Tarhouni M."/>
            <person name="Gtari M."/>
        </authorList>
    </citation>
    <scope>NUCLEOTIDE SEQUENCE [LARGE SCALE GENOMIC DNA]</scope>
    <source>
        <strain evidence="7 8">IRAMC:0171</strain>
    </source>
</reference>
<comment type="similarity">
    <text evidence="2">Belongs to the class-A beta-lactamase family.</text>
</comment>
<comment type="caution">
    <text evidence="7">The sequence shown here is derived from an EMBL/GenBank/DDBJ whole genome shotgun (WGS) entry which is preliminary data.</text>
</comment>
<dbReference type="EC" id="3.5.2.6" evidence="3"/>
<evidence type="ECO:0000313" key="8">
    <source>
        <dbReference type="Proteomes" id="UP001201701"/>
    </source>
</evidence>
<feature type="signal peptide" evidence="5">
    <location>
        <begin position="1"/>
        <end position="25"/>
    </location>
</feature>
<evidence type="ECO:0000259" key="6">
    <source>
        <dbReference type="Pfam" id="PF13354"/>
    </source>
</evidence>
<dbReference type="SUPFAM" id="SSF56601">
    <property type="entry name" value="beta-lactamase/transpeptidase-like"/>
    <property type="match status" value="1"/>
</dbReference>
<evidence type="ECO:0000256" key="1">
    <source>
        <dbReference type="ARBA" id="ARBA00001526"/>
    </source>
</evidence>
<dbReference type="Gene3D" id="3.40.710.10">
    <property type="entry name" value="DD-peptidase/beta-lactamase superfamily"/>
    <property type="match status" value="1"/>
</dbReference>
<keyword evidence="5" id="KW-0732">Signal</keyword>
<feature type="domain" description="Beta-lactamase class A catalytic" evidence="6">
    <location>
        <begin position="53"/>
        <end position="273"/>
    </location>
</feature>
<dbReference type="Proteomes" id="UP001201701">
    <property type="component" value="Unassembled WGS sequence"/>
</dbReference>
<dbReference type="InterPro" id="IPR006311">
    <property type="entry name" value="TAT_signal"/>
</dbReference>
<evidence type="ECO:0000256" key="2">
    <source>
        <dbReference type="ARBA" id="ARBA00009009"/>
    </source>
</evidence>
<evidence type="ECO:0000313" key="7">
    <source>
        <dbReference type="EMBL" id="MCG7508781.1"/>
    </source>
</evidence>
<evidence type="ECO:0000256" key="3">
    <source>
        <dbReference type="ARBA" id="ARBA00012865"/>
    </source>
</evidence>
<dbReference type="InterPro" id="IPR012338">
    <property type="entry name" value="Beta-lactam/transpept-like"/>
</dbReference>
<gene>
    <name evidence="7" type="primary">bla</name>
    <name evidence="7" type="ORF">L4923_27465</name>
</gene>
<dbReference type="InterPro" id="IPR000871">
    <property type="entry name" value="Beta-lactam_class-A"/>
</dbReference>
<evidence type="ECO:0000256" key="5">
    <source>
        <dbReference type="SAM" id="SignalP"/>
    </source>
</evidence>
<dbReference type="RefSeq" id="WP_239370287.1">
    <property type="nucleotide sequence ID" value="NZ_JAKREW010000053.1"/>
</dbReference>
<accession>A0ABS9QMW8</accession>
<dbReference type="InterPro" id="IPR045155">
    <property type="entry name" value="Beta-lactam_cat"/>
</dbReference>
<dbReference type="PANTHER" id="PTHR35333">
    <property type="entry name" value="BETA-LACTAMASE"/>
    <property type="match status" value="1"/>
</dbReference>
<dbReference type="PROSITE" id="PS51318">
    <property type="entry name" value="TAT"/>
    <property type="match status" value="1"/>
</dbReference>
<feature type="chain" id="PRO_5046466619" description="beta-lactamase" evidence="5">
    <location>
        <begin position="26"/>
        <end position="298"/>
    </location>
</feature>
<comment type="catalytic activity">
    <reaction evidence="1">
        <text>a beta-lactam + H2O = a substituted beta-amino acid</text>
        <dbReference type="Rhea" id="RHEA:20401"/>
        <dbReference type="ChEBI" id="CHEBI:15377"/>
        <dbReference type="ChEBI" id="CHEBI:35627"/>
        <dbReference type="ChEBI" id="CHEBI:140347"/>
        <dbReference type="EC" id="3.5.2.6"/>
    </reaction>
</comment>
<dbReference type="PANTHER" id="PTHR35333:SF3">
    <property type="entry name" value="BETA-LACTAMASE-TYPE TRANSPEPTIDASE FOLD CONTAINING PROTEIN"/>
    <property type="match status" value="1"/>
</dbReference>
<name>A0ABS9QMW8_9HYPH</name>
<dbReference type="Pfam" id="PF13354">
    <property type="entry name" value="Beta-lactamase2"/>
    <property type="match status" value="1"/>
</dbReference>
<dbReference type="EMBL" id="JAKREW010000053">
    <property type="protein sequence ID" value="MCG7508781.1"/>
    <property type="molecule type" value="Genomic_DNA"/>
</dbReference>
<evidence type="ECO:0000256" key="4">
    <source>
        <dbReference type="ARBA" id="ARBA00030171"/>
    </source>
</evidence>
<dbReference type="PRINTS" id="PR00118">
    <property type="entry name" value="BLACTAMASEA"/>
</dbReference>
<protein>
    <recommendedName>
        <fullName evidence="3">beta-lactamase</fullName>
        <ecNumber evidence="3">3.5.2.6</ecNumber>
    </recommendedName>
    <alternativeName>
        <fullName evidence="4">Penicillinase</fullName>
    </alternativeName>
</protein>
<keyword evidence="8" id="KW-1185">Reference proteome</keyword>
<proteinExistence type="inferred from homology"/>
<sequence length="298" mass="32334">MTMSFSRRQALAGSLLAVPTLAAFASTARSERAGEAETMLAELERKHPGRFCVSILDLGNGRRIQHRADERILMCSTFKALLAAFALARVDKGEEKLDQRIRITKKDLVAVNSPVTKPHVGGKGLTIAELCDAIVTRSDNTAANLLLARFGGPAALTAFCRRLGDDITRLDRFELELNFHDGPDDQRDTTTAAAMAETLRKLLFTDVLSAASRSQLAAWLITNKTGDTRLRAGLPGDWLVGDKTGTNGDQHGNANDIAVIWPSDRAPLIVMAFCEIPKISSRDRDAVIAEIGRIASQV</sequence>